<keyword evidence="3" id="KW-0547">Nucleotide-binding</keyword>
<reference evidence="8 9" key="1">
    <citation type="submission" date="2020-08" db="EMBL/GenBank/DDBJ databases">
        <title>Genomic Encyclopedia of Type Strains, Phase IV (KMG-IV): sequencing the most valuable type-strain genomes for metagenomic binning, comparative biology and taxonomic classification.</title>
        <authorList>
            <person name="Goeker M."/>
        </authorList>
    </citation>
    <scope>NUCLEOTIDE SEQUENCE [LARGE SCALE GENOMIC DNA]</scope>
    <source>
        <strain evidence="8 9">DSM 45615</strain>
    </source>
</reference>
<evidence type="ECO:0000256" key="3">
    <source>
        <dbReference type="ARBA" id="ARBA00022741"/>
    </source>
</evidence>
<feature type="domain" description="Carbohydrate kinase PfkB" evidence="7">
    <location>
        <begin position="2"/>
        <end position="160"/>
    </location>
</feature>
<evidence type="ECO:0000313" key="9">
    <source>
        <dbReference type="Proteomes" id="UP000578449"/>
    </source>
</evidence>
<dbReference type="AlphaFoldDB" id="A0A840P8U9"/>
<feature type="compositionally biased region" description="Polar residues" evidence="6">
    <location>
        <begin position="212"/>
        <end position="222"/>
    </location>
</feature>
<evidence type="ECO:0000256" key="2">
    <source>
        <dbReference type="ARBA" id="ARBA00022679"/>
    </source>
</evidence>
<dbReference type="GO" id="GO:0016301">
    <property type="term" value="F:kinase activity"/>
    <property type="evidence" value="ECO:0007669"/>
    <property type="project" value="UniProtKB-KW"/>
</dbReference>
<feature type="region of interest" description="Disordered" evidence="6">
    <location>
        <begin position="203"/>
        <end position="222"/>
    </location>
</feature>
<keyword evidence="5" id="KW-0067">ATP-binding</keyword>
<protein>
    <submittedName>
        <fullName evidence="8">Sugar/nucleoside kinase (Ribokinase family)</fullName>
    </submittedName>
</protein>
<gene>
    <name evidence="8" type="ORF">HNP84_007557</name>
</gene>
<evidence type="ECO:0000256" key="1">
    <source>
        <dbReference type="ARBA" id="ARBA00010688"/>
    </source>
</evidence>
<evidence type="ECO:0000256" key="6">
    <source>
        <dbReference type="SAM" id="MobiDB-lite"/>
    </source>
</evidence>
<dbReference type="PANTHER" id="PTHR43085:SF1">
    <property type="entry name" value="PSEUDOURIDINE KINASE-RELATED"/>
    <property type="match status" value="1"/>
</dbReference>
<comment type="caution">
    <text evidence="8">The sequence shown here is derived from an EMBL/GenBank/DDBJ whole genome shotgun (WGS) entry which is preliminary data.</text>
</comment>
<comment type="similarity">
    <text evidence="1">Belongs to the carbohydrate kinase PfkB family.</text>
</comment>
<evidence type="ECO:0000256" key="5">
    <source>
        <dbReference type="ARBA" id="ARBA00022840"/>
    </source>
</evidence>
<dbReference type="Pfam" id="PF00294">
    <property type="entry name" value="PfkB"/>
    <property type="match status" value="1"/>
</dbReference>
<keyword evidence="4 8" id="KW-0418">Kinase</keyword>
<dbReference type="EMBL" id="JACHGN010000020">
    <property type="protein sequence ID" value="MBB5137804.1"/>
    <property type="molecule type" value="Genomic_DNA"/>
</dbReference>
<sequence>MITVVGESVLDLVSRDGGRTYTAHPGGSPLNVAVGLARLGRPTAFVARISGGAPGEMLREHARANGVDLRWSVPAREPATLALVRIDQTRQPANDLYVEGTADWQWQDAEPRFPPRPRVLHAGSLASWTPPGGDRIAAALTRARAEDGVLVSFDPNVRPARAWYAGPPRVRASWTRSARETPSPPACWTRWYATATPIPARSAVCRPRPWPGSSTTRPRSPR</sequence>
<evidence type="ECO:0000313" key="8">
    <source>
        <dbReference type="EMBL" id="MBB5137804.1"/>
    </source>
</evidence>
<keyword evidence="9" id="KW-1185">Reference proteome</keyword>
<dbReference type="GO" id="GO:0005524">
    <property type="term" value="F:ATP binding"/>
    <property type="evidence" value="ECO:0007669"/>
    <property type="project" value="UniProtKB-KW"/>
</dbReference>
<evidence type="ECO:0000256" key="4">
    <source>
        <dbReference type="ARBA" id="ARBA00022777"/>
    </source>
</evidence>
<name>A0A840P8U9_9ACTN</name>
<dbReference type="InterPro" id="IPR050306">
    <property type="entry name" value="PfkB_Carbo_kinase"/>
</dbReference>
<dbReference type="Proteomes" id="UP000578449">
    <property type="component" value="Unassembled WGS sequence"/>
</dbReference>
<dbReference type="InterPro" id="IPR029056">
    <property type="entry name" value="Ribokinase-like"/>
</dbReference>
<dbReference type="PANTHER" id="PTHR43085">
    <property type="entry name" value="HEXOKINASE FAMILY MEMBER"/>
    <property type="match status" value="1"/>
</dbReference>
<dbReference type="Gene3D" id="3.40.1190.20">
    <property type="match status" value="1"/>
</dbReference>
<dbReference type="SUPFAM" id="SSF53613">
    <property type="entry name" value="Ribokinase-like"/>
    <property type="match status" value="1"/>
</dbReference>
<keyword evidence="2" id="KW-0808">Transferase</keyword>
<proteinExistence type="inferred from homology"/>
<accession>A0A840P8U9</accession>
<dbReference type="InterPro" id="IPR011611">
    <property type="entry name" value="PfkB_dom"/>
</dbReference>
<organism evidence="8 9">
    <name type="scientific">Thermocatellispora tengchongensis</name>
    <dbReference type="NCBI Taxonomy" id="1073253"/>
    <lineage>
        <taxon>Bacteria</taxon>
        <taxon>Bacillati</taxon>
        <taxon>Actinomycetota</taxon>
        <taxon>Actinomycetes</taxon>
        <taxon>Streptosporangiales</taxon>
        <taxon>Streptosporangiaceae</taxon>
        <taxon>Thermocatellispora</taxon>
    </lineage>
</organism>
<evidence type="ECO:0000259" key="7">
    <source>
        <dbReference type="Pfam" id="PF00294"/>
    </source>
</evidence>